<evidence type="ECO:0000313" key="5">
    <source>
        <dbReference type="Proteomes" id="UP000617145"/>
    </source>
</evidence>
<feature type="domain" description="GS catalytic" evidence="3">
    <location>
        <begin position="139"/>
        <end position="227"/>
    </location>
</feature>
<dbReference type="EMBL" id="BMJV01000001">
    <property type="protein sequence ID" value="GGG62126.1"/>
    <property type="molecule type" value="Genomic_DNA"/>
</dbReference>
<dbReference type="GO" id="GO:0004356">
    <property type="term" value="F:glutamine synthetase activity"/>
    <property type="evidence" value="ECO:0007669"/>
    <property type="project" value="InterPro"/>
</dbReference>
<dbReference type="Gene3D" id="3.30.590.10">
    <property type="entry name" value="Glutamine synthetase/guanido kinase, catalytic domain"/>
    <property type="match status" value="1"/>
</dbReference>
<protein>
    <recommendedName>
        <fullName evidence="3">GS catalytic domain-containing protein</fullName>
    </recommendedName>
</protein>
<dbReference type="RefSeq" id="WP_229672891.1">
    <property type="nucleotide sequence ID" value="NZ_BMJV01000001.1"/>
</dbReference>
<evidence type="ECO:0000259" key="3">
    <source>
        <dbReference type="Pfam" id="PF00120"/>
    </source>
</evidence>
<gene>
    <name evidence="4" type="ORF">GCM10011415_05440</name>
</gene>
<comment type="caution">
    <text evidence="4">The sequence shown here is derived from an EMBL/GenBank/DDBJ whole genome shotgun (WGS) entry which is preliminary data.</text>
</comment>
<comment type="similarity">
    <text evidence="2">Belongs to the glutamine synthetase family.</text>
</comment>
<dbReference type="AlphaFoldDB" id="A0A8J3EF02"/>
<reference evidence="4" key="2">
    <citation type="submission" date="2020-09" db="EMBL/GenBank/DDBJ databases">
        <authorList>
            <person name="Sun Q."/>
            <person name="Zhou Y."/>
        </authorList>
    </citation>
    <scope>NUCLEOTIDE SEQUENCE</scope>
    <source>
        <strain evidence="4">CGMCC 1.15762</strain>
    </source>
</reference>
<name>A0A8J3EF02_9RHOB</name>
<sequence>MGSVAKKGFQLVSGATVNLFTNRAGDYLGYGPEAAELVGIPEPEPKTFMQLPQAPELGRLYCTLFRNREKKVDPGAFLTADCRGSLRRMHKALQEKHGLHLRMGTKPEMMWLKNDENGKPTDGMSKPYCYHFDQLESLMGSALLAAMDEGLDNSLDPGSPEERNICDAMAQGKTVKKLPMSLGEALVHLENDEVVQRGLPGEMFRLYHEYKTDQWAPFLSTVIDWEKDTCMECLP</sequence>
<evidence type="ECO:0000256" key="1">
    <source>
        <dbReference type="ARBA" id="ARBA00022598"/>
    </source>
</evidence>
<reference evidence="4" key="1">
    <citation type="journal article" date="2014" name="Int. J. Syst. Evol. Microbiol.">
        <title>Complete genome sequence of Corynebacterium casei LMG S-19264T (=DSM 44701T), isolated from a smear-ripened cheese.</title>
        <authorList>
            <consortium name="US DOE Joint Genome Institute (JGI-PGF)"/>
            <person name="Walter F."/>
            <person name="Albersmeier A."/>
            <person name="Kalinowski J."/>
            <person name="Ruckert C."/>
        </authorList>
    </citation>
    <scope>NUCLEOTIDE SEQUENCE</scope>
    <source>
        <strain evidence="4">CGMCC 1.15762</strain>
    </source>
</reference>
<dbReference type="Proteomes" id="UP000617145">
    <property type="component" value="Unassembled WGS sequence"/>
</dbReference>
<dbReference type="PANTHER" id="PTHR43785">
    <property type="entry name" value="GAMMA-GLUTAMYLPUTRESCINE SYNTHETASE"/>
    <property type="match status" value="1"/>
</dbReference>
<proteinExistence type="inferred from homology"/>
<dbReference type="InterPro" id="IPR008146">
    <property type="entry name" value="Gln_synth_cat_dom"/>
</dbReference>
<dbReference type="PANTHER" id="PTHR43785:SF12">
    <property type="entry name" value="TYPE-1 GLUTAMINE SYNTHETASE 2"/>
    <property type="match status" value="1"/>
</dbReference>
<dbReference type="Pfam" id="PF00120">
    <property type="entry name" value="Gln-synt_C"/>
    <property type="match status" value="1"/>
</dbReference>
<accession>A0A8J3EF02</accession>
<evidence type="ECO:0000256" key="2">
    <source>
        <dbReference type="RuleBase" id="RU000384"/>
    </source>
</evidence>
<keyword evidence="5" id="KW-1185">Reference proteome</keyword>
<organism evidence="4 5">
    <name type="scientific">Salipiger pallidus</name>
    <dbReference type="NCBI Taxonomy" id="1775170"/>
    <lineage>
        <taxon>Bacteria</taxon>
        <taxon>Pseudomonadati</taxon>
        <taxon>Pseudomonadota</taxon>
        <taxon>Alphaproteobacteria</taxon>
        <taxon>Rhodobacterales</taxon>
        <taxon>Roseobacteraceae</taxon>
        <taxon>Salipiger</taxon>
    </lineage>
</organism>
<evidence type="ECO:0000313" key="4">
    <source>
        <dbReference type="EMBL" id="GGG62126.1"/>
    </source>
</evidence>
<dbReference type="SUPFAM" id="SSF55931">
    <property type="entry name" value="Glutamine synthetase/guanido kinase"/>
    <property type="match status" value="1"/>
</dbReference>
<keyword evidence="1" id="KW-0436">Ligase</keyword>
<dbReference type="InterPro" id="IPR014746">
    <property type="entry name" value="Gln_synth/guanido_kin_cat_dom"/>
</dbReference>